<feature type="non-terminal residue" evidence="1">
    <location>
        <position position="1"/>
    </location>
</feature>
<dbReference type="AlphaFoldDB" id="A0A9P5VFS8"/>
<reference evidence="1" key="1">
    <citation type="journal article" date="2020" name="Fungal Divers.">
        <title>Resolving the Mortierellaceae phylogeny through synthesis of multi-gene phylogenetics and phylogenomics.</title>
        <authorList>
            <person name="Vandepol N."/>
            <person name="Liber J."/>
            <person name="Desiro A."/>
            <person name="Na H."/>
            <person name="Kennedy M."/>
            <person name="Barry K."/>
            <person name="Grigoriev I.V."/>
            <person name="Miller A.N."/>
            <person name="O'Donnell K."/>
            <person name="Stajich J.E."/>
            <person name="Bonito G."/>
        </authorList>
    </citation>
    <scope>NUCLEOTIDE SEQUENCE</scope>
    <source>
        <strain evidence="1">NVP1</strain>
    </source>
</reference>
<comment type="caution">
    <text evidence="1">The sequence shown here is derived from an EMBL/GenBank/DDBJ whole genome shotgun (WGS) entry which is preliminary data.</text>
</comment>
<proteinExistence type="predicted"/>
<gene>
    <name evidence="1" type="ORF">BG006_005066</name>
</gene>
<evidence type="ECO:0000313" key="1">
    <source>
        <dbReference type="EMBL" id="KAF9309507.1"/>
    </source>
</evidence>
<sequence length="64" mass="7580">GAEDYSKALPIIKHSSVQRHSDQLKRMKREWDEIGATERFWKQVLAKEPSQRDELSRKKQLDSL</sequence>
<keyword evidence="2" id="KW-1185">Reference proteome</keyword>
<dbReference type="Proteomes" id="UP000696485">
    <property type="component" value="Unassembled WGS sequence"/>
</dbReference>
<name>A0A9P5VFS8_9FUNG</name>
<dbReference type="EMBL" id="JAAAUY010002837">
    <property type="protein sequence ID" value="KAF9309507.1"/>
    <property type="molecule type" value="Genomic_DNA"/>
</dbReference>
<accession>A0A9P5VFS8</accession>
<protein>
    <submittedName>
        <fullName evidence="1">Uncharacterized protein</fullName>
    </submittedName>
</protein>
<organism evidence="1 2">
    <name type="scientific">Podila minutissima</name>
    <dbReference type="NCBI Taxonomy" id="64525"/>
    <lineage>
        <taxon>Eukaryota</taxon>
        <taxon>Fungi</taxon>
        <taxon>Fungi incertae sedis</taxon>
        <taxon>Mucoromycota</taxon>
        <taxon>Mortierellomycotina</taxon>
        <taxon>Mortierellomycetes</taxon>
        <taxon>Mortierellales</taxon>
        <taxon>Mortierellaceae</taxon>
        <taxon>Podila</taxon>
    </lineage>
</organism>
<evidence type="ECO:0000313" key="2">
    <source>
        <dbReference type="Proteomes" id="UP000696485"/>
    </source>
</evidence>